<evidence type="ECO:0000313" key="2">
    <source>
        <dbReference type="Proteomes" id="UP000224460"/>
    </source>
</evidence>
<comment type="caution">
    <text evidence="1">The sequence shown here is derived from an EMBL/GenBank/DDBJ whole genome shotgun (WGS) entry which is preliminary data.</text>
</comment>
<sequence length="302" mass="33287">MKIVIIGSGAMGSLYGGYLSQSNEVYLIDNDPEKVDIINKNGIKIKEKDGDKLFYPQALIDSSTIGTADLIILFVKALFSRSALESNKSLIGKDTYVLTLQNGSGHEEILKEFVSEDRIIIGTTQHNASIIEKGYINHGGSGKTNIGMLTKETNQLMPIKETFEACGFATDISSNIQKIIWDKLFTNVSASVLTGVLQVKLGYLIDNEHGLFLVKQLVREAVQVANGDGMGFDEYEVLEKVKEVLINAHEGYTSIYADIRDKRKTEVDTISGFVVRASKRNGVPAPTHEFIVELVHALEEKN</sequence>
<organism evidence="1 2">
    <name type="scientific">Sporanaerobium hydrogeniformans</name>
    <dbReference type="NCBI Taxonomy" id="3072179"/>
    <lineage>
        <taxon>Bacteria</taxon>
        <taxon>Bacillati</taxon>
        <taxon>Bacillota</taxon>
        <taxon>Clostridia</taxon>
        <taxon>Lachnospirales</taxon>
        <taxon>Lachnospiraceae</taxon>
        <taxon>Sporanaerobium</taxon>
    </lineage>
</organism>
<keyword evidence="2" id="KW-1185">Reference proteome</keyword>
<reference evidence="1" key="1">
    <citation type="submission" date="2017-10" db="EMBL/GenBank/DDBJ databases">
        <title>Genome sequence of cellulolytic Lachnospiraceae bacterium XHS1971 isolated from hotspring sediment.</title>
        <authorList>
            <person name="Vasudevan G."/>
            <person name="Joshi A.J."/>
            <person name="Hivarkar S."/>
            <person name="Lanjekar V.B."/>
            <person name="Dhakephalkar P.K."/>
            <person name="Dagar S."/>
        </authorList>
    </citation>
    <scope>NUCLEOTIDE SEQUENCE</scope>
    <source>
        <strain evidence="1">XHS1971</strain>
    </source>
</reference>
<name>A0AC61DC30_9FIRM</name>
<dbReference type="EMBL" id="PEDL01000009">
    <property type="protein sequence ID" value="PHV70593.1"/>
    <property type="molecule type" value="Genomic_DNA"/>
</dbReference>
<accession>A0AC61DC30</accession>
<proteinExistence type="predicted"/>
<evidence type="ECO:0000313" key="1">
    <source>
        <dbReference type="EMBL" id="PHV70593.1"/>
    </source>
</evidence>
<gene>
    <name evidence="1" type="ORF">CS063_09835</name>
</gene>
<protein>
    <submittedName>
        <fullName evidence="1">2-dehydropantoate 2-reductase</fullName>
    </submittedName>
</protein>
<dbReference type="Proteomes" id="UP000224460">
    <property type="component" value="Unassembled WGS sequence"/>
</dbReference>